<evidence type="ECO:0000256" key="1">
    <source>
        <dbReference type="ARBA" id="ARBA00022679"/>
    </source>
</evidence>
<dbReference type="SUPFAM" id="SSF55729">
    <property type="entry name" value="Acyl-CoA N-acyltransferases (Nat)"/>
    <property type="match status" value="1"/>
</dbReference>
<evidence type="ECO:0000259" key="3">
    <source>
        <dbReference type="PROSITE" id="PS51186"/>
    </source>
</evidence>
<accession>A0A6A8A2K9</accession>
<reference evidence="4 5" key="1">
    <citation type="submission" date="2019-11" db="EMBL/GenBank/DDBJ databases">
        <title>Genome analysis of Rhizobacterium cereale a novel genus and species isolated from maize roots in North Spain.</title>
        <authorList>
            <person name="Menendez E."/>
            <person name="Flores-Felix J.D."/>
            <person name="Ramirez-Bahena M.-H."/>
            <person name="Igual J.M."/>
            <person name="Garcia-Fraile P."/>
            <person name="Peix A."/>
            <person name="Velazquez E."/>
        </authorList>
    </citation>
    <scope>NUCLEOTIDE SEQUENCE [LARGE SCALE GENOMIC DNA]</scope>
    <source>
        <strain evidence="4 5">RZME27</strain>
    </source>
</reference>
<gene>
    <name evidence="4" type="ORF">GAO09_01275</name>
</gene>
<dbReference type="RefSeq" id="WP_153352255.1">
    <property type="nucleotide sequence ID" value="NZ_JAYKOO010000003.1"/>
</dbReference>
<dbReference type="PANTHER" id="PTHR43420">
    <property type="entry name" value="ACETYLTRANSFERASE"/>
    <property type="match status" value="1"/>
</dbReference>
<protein>
    <submittedName>
        <fullName evidence="4">GNAT family N-acetyltransferase</fullName>
    </submittedName>
</protein>
<name>A0A6A8A2K9_9HYPH</name>
<dbReference type="PROSITE" id="PS51186">
    <property type="entry name" value="GNAT"/>
    <property type="match status" value="1"/>
</dbReference>
<dbReference type="CDD" id="cd04301">
    <property type="entry name" value="NAT_SF"/>
    <property type="match status" value="1"/>
</dbReference>
<keyword evidence="5" id="KW-1185">Reference proteome</keyword>
<dbReference type="InterPro" id="IPR000182">
    <property type="entry name" value="GNAT_dom"/>
</dbReference>
<dbReference type="AlphaFoldDB" id="A0A6A8A2K9"/>
<keyword evidence="2" id="KW-0012">Acyltransferase</keyword>
<evidence type="ECO:0000256" key="2">
    <source>
        <dbReference type="ARBA" id="ARBA00023315"/>
    </source>
</evidence>
<dbReference type="GO" id="GO:0016747">
    <property type="term" value="F:acyltransferase activity, transferring groups other than amino-acyl groups"/>
    <property type="evidence" value="ECO:0007669"/>
    <property type="project" value="InterPro"/>
</dbReference>
<keyword evidence="1 4" id="KW-0808">Transferase</keyword>
<feature type="domain" description="N-acetyltransferase" evidence="3">
    <location>
        <begin position="12"/>
        <end position="164"/>
    </location>
</feature>
<dbReference type="InterPro" id="IPR016181">
    <property type="entry name" value="Acyl_CoA_acyltransferase"/>
</dbReference>
<evidence type="ECO:0000313" key="5">
    <source>
        <dbReference type="Proteomes" id="UP000435138"/>
    </source>
</evidence>
<proteinExistence type="predicted"/>
<dbReference type="EMBL" id="WIXI01000022">
    <property type="protein sequence ID" value="MQY44704.1"/>
    <property type="molecule type" value="Genomic_DNA"/>
</dbReference>
<dbReference type="Pfam" id="PF00583">
    <property type="entry name" value="Acetyltransf_1"/>
    <property type="match status" value="1"/>
</dbReference>
<dbReference type="InterPro" id="IPR050680">
    <property type="entry name" value="YpeA/RimI_acetyltransf"/>
</dbReference>
<evidence type="ECO:0000313" key="4">
    <source>
        <dbReference type="EMBL" id="MQY44704.1"/>
    </source>
</evidence>
<dbReference type="Proteomes" id="UP000435138">
    <property type="component" value="Unassembled WGS sequence"/>
</dbReference>
<dbReference type="Gene3D" id="3.40.630.30">
    <property type="match status" value="1"/>
</dbReference>
<comment type="caution">
    <text evidence="4">The sequence shown here is derived from an EMBL/GenBank/DDBJ whole genome shotgun (WGS) entry which is preliminary data.</text>
</comment>
<dbReference type="PANTHER" id="PTHR43420:SF12">
    <property type="entry name" value="N-ACETYLTRANSFERASE DOMAIN-CONTAINING PROTEIN"/>
    <property type="match status" value="1"/>
</dbReference>
<organism evidence="4 5">
    <name type="scientific">Endobacterium cereale</name>
    <dbReference type="NCBI Taxonomy" id="2663029"/>
    <lineage>
        <taxon>Bacteria</taxon>
        <taxon>Pseudomonadati</taxon>
        <taxon>Pseudomonadota</taxon>
        <taxon>Alphaproteobacteria</taxon>
        <taxon>Hyphomicrobiales</taxon>
        <taxon>Rhizobiaceae</taxon>
        <taxon>Endobacterium</taxon>
    </lineage>
</organism>
<sequence length="164" mass="18146">MNDDYLSLKPTFDIALMKSEDCRAVSELHGLRFARRWNDGEVHSLLSQDSTFGFVAYQTNAFFRRPLGGFVLAREVAGEAEILTIAVSEKVGRTGLGWRLMQSAIREAAERGGETMFLEVEDGNVAAIGLYRRLGFLTVATRPAYYESADGSKSAALVMRRDLG</sequence>